<dbReference type="SMART" id="SM00015">
    <property type="entry name" value="IQ"/>
    <property type="match status" value="3"/>
</dbReference>
<keyword evidence="2" id="KW-0963">Cytoplasm</keyword>
<dbReference type="InterPro" id="IPR000048">
    <property type="entry name" value="IQ_motif_EF-hand-BS"/>
</dbReference>
<keyword evidence="3" id="KW-0677">Repeat</keyword>
<reference evidence="6" key="2">
    <citation type="submission" date="2025-08" db="UniProtKB">
        <authorList>
            <consortium name="RefSeq"/>
        </authorList>
    </citation>
    <scope>IDENTIFICATION</scope>
    <source>
        <strain evidence="6">14028-0561.14</strain>
        <tissue evidence="6">Whole fly</tissue>
    </source>
</reference>
<dbReference type="Proteomes" id="UP001652661">
    <property type="component" value="Chromosome 2L"/>
</dbReference>
<dbReference type="GO" id="GO:0000922">
    <property type="term" value="C:spindle pole"/>
    <property type="evidence" value="ECO:0007669"/>
    <property type="project" value="TreeGrafter"/>
</dbReference>
<dbReference type="GO" id="GO:0005516">
    <property type="term" value="F:calmodulin binding"/>
    <property type="evidence" value="ECO:0007669"/>
    <property type="project" value="UniProtKB-KW"/>
</dbReference>
<dbReference type="GO" id="GO:0000278">
    <property type="term" value="P:mitotic cell cycle"/>
    <property type="evidence" value="ECO:0007669"/>
    <property type="project" value="TreeGrafter"/>
</dbReference>
<gene>
    <name evidence="6" type="primary">LOC108075928</name>
</gene>
<reference evidence="5" key="1">
    <citation type="submission" date="2025-05" db="UniProtKB">
        <authorList>
            <consortium name="RefSeq"/>
        </authorList>
    </citation>
    <scope>NUCLEOTIDE SEQUENCE [LARGE SCALE GENOMIC DNA]</scope>
    <source>
        <strain evidence="5">14028-0561.14</strain>
    </source>
</reference>
<dbReference type="GO" id="GO:0051295">
    <property type="term" value="P:establishment of meiotic spindle localization"/>
    <property type="evidence" value="ECO:0007669"/>
    <property type="project" value="TreeGrafter"/>
</dbReference>
<sequence length="356" mass="41671">MSNFNMKLNTTPVYSDSEISLEDWSSEEEVEENSACSSVVVTLPRTLRLILDYKQFKAAQLIQRHIRGWLVRTNLRKLKLATVVIQKWWRRYMAQKNLIVVAETKLQLAVVQLYNLSATLIQKVFRGWWYRKQGIDMRKLRHLQMSMSEYIIRILGNCLNELKDKAMLPGVRIRLPQKCNETIEQLVSTFDYRIYNGRACYRMEQTKQEINDLRNSFKVSADYTNVPFRGFDYKELCERHVSSLEVVEQTPEAIELIRKFVAGKADMNLKSKYIRKSKIAASKLTYRLDKKTAFFKRITRDMKKWHNANGDKVLPKEIFKNTDMKVLLEEAQENLEDIFGRLGLCICGASAEIADN</sequence>
<accession>A0A6P4IKK2</accession>
<keyword evidence="4" id="KW-0112">Calmodulin-binding</keyword>
<proteinExistence type="predicted"/>
<dbReference type="PROSITE" id="PS50096">
    <property type="entry name" value="IQ"/>
    <property type="match status" value="2"/>
</dbReference>
<evidence type="ECO:0000256" key="3">
    <source>
        <dbReference type="ARBA" id="ARBA00022737"/>
    </source>
</evidence>
<dbReference type="GO" id="GO:0007051">
    <property type="term" value="P:spindle organization"/>
    <property type="evidence" value="ECO:0007669"/>
    <property type="project" value="TreeGrafter"/>
</dbReference>
<dbReference type="AlphaFoldDB" id="A0A6P4IKK2"/>
<dbReference type="InterPro" id="IPR051185">
    <property type="entry name" value="ASPM"/>
</dbReference>
<dbReference type="PANTHER" id="PTHR22706:SF1">
    <property type="entry name" value="ASSEMBLY FACTOR FOR SPINDLE MICROTUBULES"/>
    <property type="match status" value="1"/>
</dbReference>
<dbReference type="RefSeq" id="XP_017024054.1">
    <property type="nucleotide sequence ID" value="XM_017168565.3"/>
</dbReference>
<evidence type="ECO:0000313" key="6">
    <source>
        <dbReference type="RefSeq" id="XP_017024054.1"/>
    </source>
</evidence>
<keyword evidence="5" id="KW-1185">Reference proteome</keyword>
<evidence type="ECO:0000256" key="1">
    <source>
        <dbReference type="ARBA" id="ARBA00004496"/>
    </source>
</evidence>
<dbReference type="Gene3D" id="1.20.5.190">
    <property type="match status" value="1"/>
</dbReference>
<evidence type="ECO:0000313" key="5">
    <source>
        <dbReference type="Proteomes" id="UP001652661"/>
    </source>
</evidence>
<dbReference type="PANTHER" id="PTHR22706">
    <property type="entry name" value="ASSEMBLY FACTOR FOR SPINDLE MICROTUBULES"/>
    <property type="match status" value="1"/>
</dbReference>
<organism evidence="5 6">
    <name type="scientific">Drosophila kikkawai</name>
    <name type="common">Fruit fly</name>
    <dbReference type="NCBI Taxonomy" id="30033"/>
    <lineage>
        <taxon>Eukaryota</taxon>
        <taxon>Metazoa</taxon>
        <taxon>Ecdysozoa</taxon>
        <taxon>Arthropoda</taxon>
        <taxon>Hexapoda</taxon>
        <taxon>Insecta</taxon>
        <taxon>Pterygota</taxon>
        <taxon>Neoptera</taxon>
        <taxon>Endopterygota</taxon>
        <taxon>Diptera</taxon>
        <taxon>Brachycera</taxon>
        <taxon>Muscomorpha</taxon>
        <taxon>Ephydroidea</taxon>
        <taxon>Drosophilidae</taxon>
        <taxon>Drosophila</taxon>
        <taxon>Sophophora</taxon>
    </lineage>
</organism>
<comment type="subcellular location">
    <subcellularLocation>
        <location evidence="1">Cytoplasm</location>
    </subcellularLocation>
</comment>
<dbReference type="InterPro" id="IPR027417">
    <property type="entry name" value="P-loop_NTPase"/>
</dbReference>
<evidence type="ECO:0000256" key="2">
    <source>
        <dbReference type="ARBA" id="ARBA00022490"/>
    </source>
</evidence>
<evidence type="ECO:0000256" key="4">
    <source>
        <dbReference type="ARBA" id="ARBA00022860"/>
    </source>
</evidence>
<name>A0A6P4IKK2_DROKI</name>
<dbReference type="Pfam" id="PF00612">
    <property type="entry name" value="IQ"/>
    <property type="match status" value="3"/>
</dbReference>
<dbReference type="OrthoDB" id="190375at2759"/>
<dbReference type="GeneID" id="108075928"/>
<protein>
    <submittedName>
        <fullName evidence="6">Uncharacterized protein isoform X1</fullName>
    </submittedName>
</protein>
<dbReference type="SUPFAM" id="SSF52540">
    <property type="entry name" value="P-loop containing nucleoside triphosphate hydrolases"/>
    <property type="match status" value="1"/>
</dbReference>
<dbReference type="GO" id="GO:0005737">
    <property type="term" value="C:cytoplasm"/>
    <property type="evidence" value="ECO:0007669"/>
    <property type="project" value="UniProtKB-SubCell"/>
</dbReference>